<organism evidence="1 2">
    <name type="scientific">Trametes pubescens</name>
    <name type="common">White-rot fungus</name>
    <dbReference type="NCBI Taxonomy" id="154538"/>
    <lineage>
        <taxon>Eukaryota</taxon>
        <taxon>Fungi</taxon>
        <taxon>Dikarya</taxon>
        <taxon>Basidiomycota</taxon>
        <taxon>Agaricomycotina</taxon>
        <taxon>Agaricomycetes</taxon>
        <taxon>Polyporales</taxon>
        <taxon>Polyporaceae</taxon>
        <taxon>Trametes</taxon>
    </lineage>
</organism>
<dbReference type="Proteomes" id="UP000184267">
    <property type="component" value="Unassembled WGS sequence"/>
</dbReference>
<proteinExistence type="predicted"/>
<evidence type="ECO:0000313" key="1">
    <source>
        <dbReference type="EMBL" id="OJT10376.1"/>
    </source>
</evidence>
<dbReference type="AlphaFoldDB" id="A0A1M2VS24"/>
<comment type="caution">
    <text evidence="1">The sequence shown here is derived from an EMBL/GenBank/DDBJ whole genome shotgun (WGS) entry which is preliminary data.</text>
</comment>
<reference evidence="1 2" key="1">
    <citation type="submission" date="2016-10" db="EMBL/GenBank/DDBJ databases">
        <title>Genome sequence of the basidiomycete white-rot fungus Trametes pubescens.</title>
        <authorList>
            <person name="Makela M.R."/>
            <person name="Granchi Z."/>
            <person name="Peng M."/>
            <person name="De Vries R.P."/>
            <person name="Grigoriev I."/>
            <person name="Riley R."/>
            <person name="Hilden K."/>
        </authorList>
    </citation>
    <scope>NUCLEOTIDE SEQUENCE [LARGE SCALE GENOMIC DNA]</scope>
    <source>
        <strain evidence="1 2">FBCC735</strain>
    </source>
</reference>
<accession>A0A1M2VS24</accession>
<dbReference type="EMBL" id="MNAD01000783">
    <property type="protein sequence ID" value="OJT10376.1"/>
    <property type="molecule type" value="Genomic_DNA"/>
</dbReference>
<keyword evidence="2" id="KW-1185">Reference proteome</keyword>
<sequence length="215" mass="23862">FISNTLTSGHMMNLNQPSTGVPMEELVFWQRLFENPALVQELTSLPWPTPMPQHVYDAVWHNPCLTDAQGNYQLSPSNGDVYAANCQWAPQGTLRQQLDTIRHSHHGAESWRWQIPQKVYTGARTHHLPAEGTLPFMEVNVAASATIVPQELAQALAEPLKPGFPEDVGHLRLGKAASSPSASQSRQFRVVGVDGGELLLQNENPKQKHEYASKN</sequence>
<name>A0A1M2VS24_TRAPU</name>
<evidence type="ECO:0000313" key="2">
    <source>
        <dbReference type="Proteomes" id="UP000184267"/>
    </source>
</evidence>
<protein>
    <submittedName>
        <fullName evidence="1">Uncharacterized protein</fullName>
    </submittedName>
</protein>
<gene>
    <name evidence="1" type="ORF">TRAPUB_13110</name>
</gene>
<feature type="non-terminal residue" evidence="1">
    <location>
        <position position="1"/>
    </location>
</feature>